<dbReference type="Proteomes" id="UP001431209">
    <property type="component" value="Unassembled WGS sequence"/>
</dbReference>
<evidence type="ECO:0000313" key="3">
    <source>
        <dbReference type="Proteomes" id="UP001431209"/>
    </source>
</evidence>
<organism evidence="2 3">
    <name type="scientific">Acrasis kona</name>
    <dbReference type="NCBI Taxonomy" id="1008807"/>
    <lineage>
        <taxon>Eukaryota</taxon>
        <taxon>Discoba</taxon>
        <taxon>Heterolobosea</taxon>
        <taxon>Tetramitia</taxon>
        <taxon>Eutetramitia</taxon>
        <taxon>Acrasidae</taxon>
        <taxon>Acrasis</taxon>
    </lineage>
</organism>
<proteinExistence type="predicted"/>
<dbReference type="AlphaFoldDB" id="A0AAW2YGP9"/>
<feature type="compositionally biased region" description="Basic residues" evidence="1">
    <location>
        <begin position="1"/>
        <end position="10"/>
    </location>
</feature>
<feature type="compositionally biased region" description="Polar residues" evidence="1">
    <location>
        <begin position="192"/>
        <end position="210"/>
    </location>
</feature>
<feature type="compositionally biased region" description="Polar residues" evidence="1">
    <location>
        <begin position="33"/>
        <end position="53"/>
    </location>
</feature>
<gene>
    <name evidence="2" type="ORF">AKO1_010888</name>
</gene>
<feature type="compositionally biased region" description="Polar residues" evidence="1">
    <location>
        <begin position="324"/>
        <end position="338"/>
    </location>
</feature>
<feature type="region of interest" description="Disordered" evidence="1">
    <location>
        <begin position="1"/>
        <end position="356"/>
    </location>
</feature>
<feature type="compositionally biased region" description="Low complexity" evidence="1">
    <location>
        <begin position="63"/>
        <end position="76"/>
    </location>
</feature>
<feature type="compositionally biased region" description="Basic and acidic residues" evidence="1">
    <location>
        <begin position="11"/>
        <end position="32"/>
    </location>
</feature>
<sequence length="437" mass="48419">MHLHISKSSKVRKEIRDTKMMELSKSKQEPNKVDNSNNRSQIPKSPVTSAVNNEQKKDSPSVNNNEKQNLTNLNTQKLFDTTLSKSPTNLRSKSPTASIPRSPTTRSPINTRSTTNKSPGQTRSEVPTKNKSPTPKRPSNDKPITNETPKSTPTPQTNINSKIVPTHHEETKTHQQQPANNPTTHDDKPNKTHTPQPSNANYPSETPTETVTRKSPRQSSPGRPINKSPRRSPERTNVEQSKSPRQSPGRTNINNKSPRQSPGRIPEQQSNINSILEKTINKSPRQSPGRSTPTKSPRQSPGRSTPTKSPQRSPRSDIEPPKSILSNGRRSPSPNSVQFEDEQSRSSVSSKVSSRGAPALNITNEALVEENITTVVGAENQVQFTPTIVQIQAPTPTVRQFSWVKTIQPPEQSVYGAVHSQQQDDDDDEYEDAGMMI</sequence>
<comment type="caution">
    <text evidence="2">The sequence shown here is derived from an EMBL/GenBank/DDBJ whole genome shotgun (WGS) entry which is preliminary data.</text>
</comment>
<feature type="region of interest" description="Disordered" evidence="1">
    <location>
        <begin position="414"/>
        <end position="437"/>
    </location>
</feature>
<feature type="compositionally biased region" description="Acidic residues" evidence="1">
    <location>
        <begin position="423"/>
        <end position="437"/>
    </location>
</feature>
<reference evidence="2 3" key="1">
    <citation type="submission" date="2024-03" db="EMBL/GenBank/DDBJ databases">
        <title>The Acrasis kona genome and developmental transcriptomes reveal deep origins of eukaryotic multicellular pathways.</title>
        <authorList>
            <person name="Sheikh S."/>
            <person name="Fu C.-J."/>
            <person name="Brown M.W."/>
            <person name="Baldauf S.L."/>
        </authorList>
    </citation>
    <scope>NUCLEOTIDE SEQUENCE [LARGE SCALE GENOMIC DNA]</scope>
    <source>
        <strain evidence="2 3">ATCC MYA-3509</strain>
    </source>
</reference>
<dbReference type="EMBL" id="JAOPGA020000002">
    <property type="protein sequence ID" value="KAL0476277.1"/>
    <property type="molecule type" value="Genomic_DNA"/>
</dbReference>
<evidence type="ECO:0000313" key="2">
    <source>
        <dbReference type="EMBL" id="KAL0476277.1"/>
    </source>
</evidence>
<feature type="compositionally biased region" description="Polar residues" evidence="1">
    <location>
        <begin position="174"/>
        <end position="183"/>
    </location>
</feature>
<feature type="compositionally biased region" description="Polar residues" evidence="1">
    <location>
        <begin position="142"/>
        <end position="163"/>
    </location>
</feature>
<protein>
    <submittedName>
        <fullName evidence="2">Uncharacterized protein</fullName>
    </submittedName>
</protein>
<accession>A0AAW2YGP9</accession>
<feature type="compositionally biased region" description="Low complexity" evidence="1">
    <location>
        <begin position="345"/>
        <end position="355"/>
    </location>
</feature>
<feature type="compositionally biased region" description="Polar residues" evidence="1">
    <location>
        <begin position="267"/>
        <end position="313"/>
    </location>
</feature>
<evidence type="ECO:0000256" key="1">
    <source>
        <dbReference type="SAM" id="MobiDB-lite"/>
    </source>
</evidence>
<feature type="non-terminal residue" evidence="2">
    <location>
        <position position="437"/>
    </location>
</feature>
<feature type="compositionally biased region" description="Polar residues" evidence="1">
    <location>
        <begin position="238"/>
        <end position="260"/>
    </location>
</feature>
<name>A0AAW2YGP9_9EUKA</name>
<feature type="compositionally biased region" description="Polar residues" evidence="1">
    <location>
        <begin position="77"/>
        <end position="133"/>
    </location>
</feature>
<keyword evidence="3" id="KW-1185">Reference proteome</keyword>